<protein>
    <recommendedName>
        <fullName evidence="1">Protein kinase domain-containing protein</fullName>
    </recommendedName>
</protein>
<dbReference type="VEuPathDB" id="FungiDB:RhiirFUN_010686"/>
<evidence type="ECO:0000313" key="3">
    <source>
        <dbReference type="Proteomes" id="UP000234323"/>
    </source>
</evidence>
<dbReference type="GO" id="GO:0005524">
    <property type="term" value="F:ATP binding"/>
    <property type="evidence" value="ECO:0007669"/>
    <property type="project" value="InterPro"/>
</dbReference>
<gene>
    <name evidence="2" type="ORF">RhiirA4_491200</name>
</gene>
<accession>A0A2I1HWB0</accession>
<dbReference type="Pfam" id="PF00069">
    <property type="entry name" value="Pkinase"/>
    <property type="match status" value="1"/>
</dbReference>
<dbReference type="AlphaFoldDB" id="A0A2I1HWB0"/>
<keyword evidence="3" id="KW-1185">Reference proteome</keyword>
<reference evidence="2 3" key="1">
    <citation type="submission" date="2015-10" db="EMBL/GenBank/DDBJ databases">
        <title>Genome analyses suggest a sexual origin of heterokaryosis in a supposedly ancient asexual fungus.</title>
        <authorList>
            <person name="Ropars J."/>
            <person name="Sedzielewska K."/>
            <person name="Noel J."/>
            <person name="Charron P."/>
            <person name="Farinelli L."/>
            <person name="Marton T."/>
            <person name="Kruger M."/>
            <person name="Pelin A."/>
            <person name="Brachmann A."/>
            <person name="Corradi N."/>
        </authorList>
    </citation>
    <scope>NUCLEOTIDE SEQUENCE [LARGE SCALE GENOMIC DNA]</scope>
    <source>
        <strain evidence="2 3">A4</strain>
    </source>
</reference>
<dbReference type="InterPro" id="IPR011009">
    <property type="entry name" value="Kinase-like_dom_sf"/>
</dbReference>
<comment type="caution">
    <text evidence="2">The sequence shown here is derived from an EMBL/GenBank/DDBJ whole genome shotgun (WGS) entry which is preliminary data.</text>
</comment>
<organism evidence="2 3">
    <name type="scientific">Rhizophagus irregularis</name>
    <dbReference type="NCBI Taxonomy" id="588596"/>
    <lineage>
        <taxon>Eukaryota</taxon>
        <taxon>Fungi</taxon>
        <taxon>Fungi incertae sedis</taxon>
        <taxon>Mucoromycota</taxon>
        <taxon>Glomeromycotina</taxon>
        <taxon>Glomeromycetes</taxon>
        <taxon>Glomerales</taxon>
        <taxon>Glomeraceae</taxon>
        <taxon>Rhizophagus</taxon>
    </lineage>
</organism>
<feature type="domain" description="Protein kinase" evidence="1">
    <location>
        <begin position="31"/>
        <end position="93"/>
    </location>
</feature>
<proteinExistence type="predicted"/>
<dbReference type="Proteomes" id="UP000234323">
    <property type="component" value="Unassembled WGS sequence"/>
</dbReference>
<dbReference type="GO" id="GO:0004672">
    <property type="term" value="F:protein kinase activity"/>
    <property type="evidence" value="ECO:0007669"/>
    <property type="project" value="InterPro"/>
</dbReference>
<sequence>MESSLNIDKQIQWFKHGITEGYINYYNYNEFKNIRVISYGTFGRVYQATWNSSNTIVALKSFENNNFVMIEIINEIKLLHKVCSHTNIIKFFG</sequence>
<name>A0A2I1HWB0_9GLOM</name>
<evidence type="ECO:0000259" key="1">
    <source>
        <dbReference type="PROSITE" id="PS50011"/>
    </source>
</evidence>
<dbReference type="PROSITE" id="PS50011">
    <property type="entry name" value="PROTEIN_KINASE_DOM"/>
    <property type="match status" value="1"/>
</dbReference>
<evidence type="ECO:0000313" key="2">
    <source>
        <dbReference type="EMBL" id="PKY63158.1"/>
    </source>
</evidence>
<dbReference type="Gene3D" id="3.30.200.20">
    <property type="entry name" value="Phosphorylase Kinase, domain 1"/>
    <property type="match status" value="1"/>
</dbReference>
<dbReference type="EMBL" id="LLXI01009198">
    <property type="protein sequence ID" value="PKY63158.1"/>
    <property type="molecule type" value="Genomic_DNA"/>
</dbReference>
<dbReference type="SUPFAM" id="SSF56112">
    <property type="entry name" value="Protein kinase-like (PK-like)"/>
    <property type="match status" value="1"/>
</dbReference>
<dbReference type="InterPro" id="IPR000719">
    <property type="entry name" value="Prot_kinase_dom"/>
</dbReference>
<feature type="non-terminal residue" evidence="2">
    <location>
        <position position="93"/>
    </location>
</feature>